<gene>
    <name evidence="2" type="ORF">CHLNCDRAFT_56531</name>
</gene>
<keyword evidence="3" id="KW-1185">Reference proteome</keyword>
<evidence type="ECO:0000313" key="3">
    <source>
        <dbReference type="Proteomes" id="UP000008141"/>
    </source>
</evidence>
<organism evidence="3">
    <name type="scientific">Chlorella variabilis</name>
    <name type="common">Green alga</name>
    <dbReference type="NCBI Taxonomy" id="554065"/>
    <lineage>
        <taxon>Eukaryota</taxon>
        <taxon>Viridiplantae</taxon>
        <taxon>Chlorophyta</taxon>
        <taxon>core chlorophytes</taxon>
        <taxon>Trebouxiophyceae</taxon>
        <taxon>Chlorellales</taxon>
        <taxon>Chlorellaceae</taxon>
        <taxon>Chlorella clade</taxon>
        <taxon>Chlorella</taxon>
    </lineage>
</organism>
<dbReference type="eggNOG" id="ENOG502SF9G">
    <property type="taxonomic scope" value="Eukaryota"/>
</dbReference>
<proteinExistence type="predicted"/>
<protein>
    <submittedName>
        <fullName evidence="2">Uncharacterized protein</fullName>
    </submittedName>
</protein>
<dbReference type="RefSeq" id="XP_005852157.1">
    <property type="nucleotide sequence ID" value="XM_005852095.1"/>
</dbReference>
<sequence>MATDTRQGMEEAVVVLQKASTGRSKCRATGEPLQQGDWRVGWMGLAWLKPLEFLRSCWVEVCANPGRRSQGACKASKQPFQRGDVRLVTTAGEPTMRVYLSLPAAAEKLQPVLQLVGPDAFSPTDVAGLEDLPAADRAAFFEAFGVANSEAAEFEKEHPPPQAQPVVGRKRPALSAARSSAAAARRDVKPRKAVKRTRRSR</sequence>
<name>E1Z2U3_CHLVA</name>
<evidence type="ECO:0000313" key="2">
    <source>
        <dbReference type="EMBL" id="EFN60055.1"/>
    </source>
</evidence>
<dbReference type="OrthoDB" id="9975959at2759"/>
<dbReference type="EMBL" id="GL433835">
    <property type="protein sequence ID" value="EFN60055.1"/>
    <property type="molecule type" value="Genomic_DNA"/>
</dbReference>
<dbReference type="AlphaFoldDB" id="E1Z2U3"/>
<reference evidence="2 3" key="1">
    <citation type="journal article" date="2010" name="Plant Cell">
        <title>The Chlorella variabilis NC64A genome reveals adaptation to photosymbiosis, coevolution with viruses, and cryptic sex.</title>
        <authorList>
            <person name="Blanc G."/>
            <person name="Duncan G."/>
            <person name="Agarkova I."/>
            <person name="Borodovsky M."/>
            <person name="Gurnon J."/>
            <person name="Kuo A."/>
            <person name="Lindquist E."/>
            <person name="Lucas S."/>
            <person name="Pangilinan J."/>
            <person name="Polle J."/>
            <person name="Salamov A."/>
            <person name="Terry A."/>
            <person name="Yamada T."/>
            <person name="Dunigan D.D."/>
            <person name="Grigoriev I.V."/>
            <person name="Claverie J.M."/>
            <person name="Van Etten J.L."/>
        </authorList>
    </citation>
    <scope>NUCLEOTIDE SEQUENCE [LARGE SCALE GENOMIC DNA]</scope>
    <source>
        <strain evidence="2 3">NC64A</strain>
    </source>
</reference>
<feature type="region of interest" description="Disordered" evidence="1">
    <location>
        <begin position="151"/>
        <end position="201"/>
    </location>
</feature>
<dbReference type="GeneID" id="17359322"/>
<accession>E1Z2U3</accession>
<feature type="compositionally biased region" description="Basic residues" evidence="1">
    <location>
        <begin position="188"/>
        <end position="201"/>
    </location>
</feature>
<dbReference type="KEGG" id="cvr:CHLNCDRAFT_56531"/>
<dbReference type="Proteomes" id="UP000008141">
    <property type="component" value="Unassembled WGS sequence"/>
</dbReference>
<dbReference type="InParanoid" id="E1Z2U3"/>
<evidence type="ECO:0000256" key="1">
    <source>
        <dbReference type="SAM" id="MobiDB-lite"/>
    </source>
</evidence>